<name>A0A382P7L0_9ZZZZ</name>
<evidence type="ECO:0000259" key="1">
    <source>
        <dbReference type="Pfam" id="PF00535"/>
    </source>
</evidence>
<dbReference type="AlphaFoldDB" id="A0A382P7L0"/>
<feature type="non-terminal residue" evidence="2">
    <location>
        <position position="174"/>
    </location>
</feature>
<feature type="domain" description="Glycosyltransferase 2-like" evidence="1">
    <location>
        <begin position="10"/>
        <end position="134"/>
    </location>
</feature>
<protein>
    <recommendedName>
        <fullName evidence="1">Glycosyltransferase 2-like domain-containing protein</fullName>
    </recommendedName>
</protein>
<dbReference type="EMBL" id="UINC01105123">
    <property type="protein sequence ID" value="SVC68820.1"/>
    <property type="molecule type" value="Genomic_DNA"/>
</dbReference>
<dbReference type="SUPFAM" id="SSF53448">
    <property type="entry name" value="Nucleotide-diphospho-sugar transferases"/>
    <property type="match status" value="1"/>
</dbReference>
<dbReference type="PANTHER" id="PTHR48090:SF7">
    <property type="entry name" value="RFBJ PROTEIN"/>
    <property type="match status" value="1"/>
</dbReference>
<accession>A0A382P7L0</accession>
<gene>
    <name evidence="2" type="ORF">METZ01_LOCUS321674</name>
</gene>
<dbReference type="InterPro" id="IPR050256">
    <property type="entry name" value="Glycosyltransferase_2"/>
</dbReference>
<sequence>MQNPARHDFTVIIPAFDEAPVVPDLIRELRATFARHDLQGEVFLVDDGSTDGTAELAEKEAAGWSHFKVLRHKSNLGKTEALLTAAEASSCSYLVLFDADLQHSPEEIPRFLDKLDDGWDVVTGRKVGNYDKRAVSTFYNRLWRKIFDVPVSDLNSMKAFRRRTLDGLLLRHDW</sequence>
<proteinExistence type="predicted"/>
<dbReference type="Pfam" id="PF00535">
    <property type="entry name" value="Glycos_transf_2"/>
    <property type="match status" value="1"/>
</dbReference>
<reference evidence="2" key="1">
    <citation type="submission" date="2018-05" db="EMBL/GenBank/DDBJ databases">
        <authorList>
            <person name="Lanie J.A."/>
            <person name="Ng W.-L."/>
            <person name="Kazmierczak K.M."/>
            <person name="Andrzejewski T.M."/>
            <person name="Davidsen T.M."/>
            <person name="Wayne K.J."/>
            <person name="Tettelin H."/>
            <person name="Glass J.I."/>
            <person name="Rusch D."/>
            <person name="Podicherti R."/>
            <person name="Tsui H.-C.T."/>
            <person name="Winkler M.E."/>
        </authorList>
    </citation>
    <scope>NUCLEOTIDE SEQUENCE</scope>
</reference>
<dbReference type="Gene3D" id="3.90.550.10">
    <property type="entry name" value="Spore Coat Polysaccharide Biosynthesis Protein SpsA, Chain A"/>
    <property type="match status" value="1"/>
</dbReference>
<evidence type="ECO:0000313" key="2">
    <source>
        <dbReference type="EMBL" id="SVC68820.1"/>
    </source>
</evidence>
<dbReference type="CDD" id="cd04179">
    <property type="entry name" value="DPM_DPG-synthase_like"/>
    <property type="match status" value="1"/>
</dbReference>
<organism evidence="2">
    <name type="scientific">marine metagenome</name>
    <dbReference type="NCBI Taxonomy" id="408172"/>
    <lineage>
        <taxon>unclassified sequences</taxon>
        <taxon>metagenomes</taxon>
        <taxon>ecological metagenomes</taxon>
    </lineage>
</organism>
<dbReference type="PANTHER" id="PTHR48090">
    <property type="entry name" value="UNDECAPRENYL-PHOSPHATE 4-DEOXY-4-FORMAMIDO-L-ARABINOSE TRANSFERASE-RELATED"/>
    <property type="match status" value="1"/>
</dbReference>
<dbReference type="InterPro" id="IPR029044">
    <property type="entry name" value="Nucleotide-diphossugar_trans"/>
</dbReference>
<dbReference type="InterPro" id="IPR001173">
    <property type="entry name" value="Glyco_trans_2-like"/>
</dbReference>